<dbReference type="OrthoDB" id="9765957at2"/>
<dbReference type="RefSeq" id="WP_109742607.1">
    <property type="nucleotide sequence ID" value="NZ_QGGO01000008.1"/>
</dbReference>
<sequence length="158" mass="16374">MTLQERISALATAIGGKIKQLFQNQGNLSALVTTEKTNLVGAINEVANATTLIDDVTPSASKTYSSNKIQSVVSAAATATKNELLGGASSAFDTLQEIESRLGSDNNSIGSLLTAVGFRVRFDAPQTLTAAQITQVNANLGIGEPNTDFVATFNAALV</sequence>
<organism evidence="1 2">
    <name type="scientific">Arcicella aurantiaca</name>
    <dbReference type="NCBI Taxonomy" id="591202"/>
    <lineage>
        <taxon>Bacteria</taxon>
        <taxon>Pseudomonadati</taxon>
        <taxon>Bacteroidota</taxon>
        <taxon>Cytophagia</taxon>
        <taxon>Cytophagales</taxon>
        <taxon>Flectobacillaceae</taxon>
        <taxon>Arcicella</taxon>
    </lineage>
</organism>
<dbReference type="Proteomes" id="UP000245489">
    <property type="component" value="Unassembled WGS sequence"/>
</dbReference>
<proteinExistence type="predicted"/>
<name>A0A316EBH7_9BACT</name>
<gene>
    <name evidence="1" type="ORF">LV89_01846</name>
</gene>
<evidence type="ECO:0000313" key="2">
    <source>
        <dbReference type="Proteomes" id="UP000245489"/>
    </source>
</evidence>
<accession>A0A316EBH7</accession>
<keyword evidence="2" id="KW-1185">Reference proteome</keyword>
<dbReference type="EMBL" id="QGGO01000008">
    <property type="protein sequence ID" value="PWK27034.1"/>
    <property type="molecule type" value="Genomic_DNA"/>
</dbReference>
<dbReference type="AlphaFoldDB" id="A0A316EBH7"/>
<evidence type="ECO:0000313" key="1">
    <source>
        <dbReference type="EMBL" id="PWK27034.1"/>
    </source>
</evidence>
<reference evidence="1 2" key="1">
    <citation type="submission" date="2018-05" db="EMBL/GenBank/DDBJ databases">
        <title>Genomic Encyclopedia of Archaeal and Bacterial Type Strains, Phase II (KMG-II): from individual species to whole genera.</title>
        <authorList>
            <person name="Goeker M."/>
        </authorList>
    </citation>
    <scope>NUCLEOTIDE SEQUENCE [LARGE SCALE GENOMIC DNA]</scope>
    <source>
        <strain evidence="1 2">DSM 22214</strain>
    </source>
</reference>
<protein>
    <submittedName>
        <fullName evidence="1">Uncharacterized protein</fullName>
    </submittedName>
</protein>
<comment type="caution">
    <text evidence="1">The sequence shown here is derived from an EMBL/GenBank/DDBJ whole genome shotgun (WGS) entry which is preliminary data.</text>
</comment>